<gene>
    <name evidence="3" type="ORF">FBUS_01595</name>
</gene>
<dbReference type="GO" id="GO:0007032">
    <property type="term" value="P:endosome organization"/>
    <property type="evidence" value="ECO:0007669"/>
    <property type="project" value="InterPro"/>
</dbReference>
<feature type="compositionally biased region" description="Acidic residues" evidence="1">
    <location>
        <begin position="1079"/>
        <end position="1089"/>
    </location>
</feature>
<proteinExistence type="predicted"/>
<feature type="compositionally biased region" description="Polar residues" evidence="1">
    <location>
        <begin position="729"/>
        <end position="761"/>
    </location>
</feature>
<feature type="region of interest" description="Disordered" evidence="1">
    <location>
        <begin position="1552"/>
        <end position="1575"/>
    </location>
</feature>
<dbReference type="InterPro" id="IPR044978">
    <property type="entry name" value="GRV2/DNAJC13"/>
</dbReference>
<reference evidence="3" key="1">
    <citation type="submission" date="2019-05" db="EMBL/GenBank/DDBJ databases">
        <title>Annotation for the trematode Fasciolopsis buski.</title>
        <authorList>
            <person name="Choi Y.-J."/>
        </authorList>
    </citation>
    <scope>NUCLEOTIDE SEQUENCE</scope>
    <source>
        <strain evidence="3">HT</strain>
        <tissue evidence="3">Whole worm</tissue>
    </source>
</reference>
<dbReference type="Gene3D" id="1.25.10.10">
    <property type="entry name" value="Leucine-rich Repeat Variant"/>
    <property type="match status" value="1"/>
</dbReference>
<dbReference type="InterPro" id="IPR001623">
    <property type="entry name" value="DnaJ_domain"/>
</dbReference>
<name>A0A8E0RV56_9TREM</name>
<feature type="compositionally biased region" description="Pro residues" evidence="1">
    <location>
        <begin position="2498"/>
        <end position="2513"/>
    </location>
</feature>
<dbReference type="SMART" id="SM00271">
    <property type="entry name" value="DnaJ"/>
    <property type="match status" value="1"/>
</dbReference>
<dbReference type="Pfam" id="PF00226">
    <property type="entry name" value="DnaJ"/>
    <property type="match status" value="1"/>
</dbReference>
<comment type="caution">
    <text evidence="3">The sequence shown here is derived from an EMBL/GenBank/DDBJ whole genome shotgun (WGS) entry which is preliminary data.</text>
</comment>
<feature type="region of interest" description="Disordered" evidence="1">
    <location>
        <begin position="305"/>
        <end position="326"/>
    </location>
</feature>
<dbReference type="GO" id="GO:2000641">
    <property type="term" value="P:regulation of early endosome to late endosome transport"/>
    <property type="evidence" value="ECO:0007669"/>
    <property type="project" value="InterPro"/>
</dbReference>
<feature type="compositionally biased region" description="Polar residues" evidence="1">
    <location>
        <begin position="1091"/>
        <end position="1125"/>
    </location>
</feature>
<dbReference type="Gene3D" id="1.10.287.110">
    <property type="entry name" value="DnaJ domain"/>
    <property type="match status" value="1"/>
</dbReference>
<dbReference type="PANTHER" id="PTHR36983">
    <property type="entry name" value="DNAJ HOMOLOG SUBFAMILY C MEMBER 13"/>
    <property type="match status" value="1"/>
</dbReference>
<evidence type="ECO:0000313" key="3">
    <source>
        <dbReference type="EMBL" id="KAA0194691.1"/>
    </source>
</evidence>
<feature type="compositionally biased region" description="Polar residues" evidence="1">
    <location>
        <begin position="1946"/>
        <end position="1963"/>
    </location>
</feature>
<feature type="compositionally biased region" description="Low complexity" evidence="1">
    <location>
        <begin position="1154"/>
        <end position="1168"/>
    </location>
</feature>
<dbReference type="InterPro" id="IPR036869">
    <property type="entry name" value="J_dom_sf"/>
</dbReference>
<feature type="region of interest" description="Disordered" evidence="1">
    <location>
        <begin position="1067"/>
        <end position="1126"/>
    </location>
</feature>
<protein>
    <submittedName>
        <fullName evidence="3">DnaJ protein</fullName>
    </submittedName>
</protein>
<evidence type="ECO:0000256" key="1">
    <source>
        <dbReference type="SAM" id="MobiDB-lite"/>
    </source>
</evidence>
<dbReference type="CDD" id="cd06257">
    <property type="entry name" value="DnaJ"/>
    <property type="match status" value="1"/>
</dbReference>
<dbReference type="PROSITE" id="PS50076">
    <property type="entry name" value="DNAJ_2"/>
    <property type="match status" value="1"/>
</dbReference>
<dbReference type="GO" id="GO:0006898">
    <property type="term" value="P:receptor-mediated endocytosis"/>
    <property type="evidence" value="ECO:0007669"/>
    <property type="project" value="TreeGrafter"/>
</dbReference>
<dbReference type="EMBL" id="LUCM01004190">
    <property type="protein sequence ID" value="KAA0194691.1"/>
    <property type="molecule type" value="Genomic_DNA"/>
</dbReference>
<organism evidence="3 4">
    <name type="scientific">Fasciolopsis buskii</name>
    <dbReference type="NCBI Taxonomy" id="27845"/>
    <lineage>
        <taxon>Eukaryota</taxon>
        <taxon>Metazoa</taxon>
        <taxon>Spiralia</taxon>
        <taxon>Lophotrochozoa</taxon>
        <taxon>Platyhelminthes</taxon>
        <taxon>Trematoda</taxon>
        <taxon>Digenea</taxon>
        <taxon>Plagiorchiida</taxon>
        <taxon>Echinostomata</taxon>
        <taxon>Echinostomatoidea</taxon>
        <taxon>Fasciolidae</taxon>
        <taxon>Fasciolopsis</taxon>
    </lineage>
</organism>
<accession>A0A8E0RV56</accession>
<feature type="region of interest" description="Disordered" evidence="1">
    <location>
        <begin position="721"/>
        <end position="781"/>
    </location>
</feature>
<dbReference type="InterPro" id="IPR016024">
    <property type="entry name" value="ARM-type_fold"/>
</dbReference>
<dbReference type="InterPro" id="IPR045802">
    <property type="entry name" value="GRV2/DNAJC13_N"/>
</dbReference>
<dbReference type="Proteomes" id="UP000728185">
    <property type="component" value="Unassembled WGS sequence"/>
</dbReference>
<dbReference type="SUPFAM" id="SSF48371">
    <property type="entry name" value="ARM repeat"/>
    <property type="match status" value="2"/>
</dbReference>
<feature type="region of interest" description="Disordered" evidence="1">
    <location>
        <begin position="1146"/>
        <end position="1185"/>
    </location>
</feature>
<evidence type="ECO:0000313" key="4">
    <source>
        <dbReference type="Proteomes" id="UP000728185"/>
    </source>
</evidence>
<dbReference type="SUPFAM" id="SSF46565">
    <property type="entry name" value="Chaperone J-domain"/>
    <property type="match status" value="1"/>
</dbReference>
<sequence>NFPADKLGWSERVSGVLLAATPISIDKIDPATGTILKSYLYRDLECIDRVSDLPGGVAVVRCGFSRIHVFTVQHVDTFIASAFENAQTFLGLTLKRSKIDLTRDYCREFRLGTASEEELTSQAEFVVQKITRQEKKQTLQISRLLCITDNLLLERDPLSYRAVCAYPLCEIYVIVRDRLQPQCFSIEYVRGQIKTYFSTDRDALIASLLDGVRASGNRDVCVRSTPMNRGLRFGPVTVPPTEEIESVHLRFLRQQPEGISFWEVLQRFNANVSYSGLIHSVTQDGVFAENKEKLIKDALSAILTQPPPGSDTSVRDSLPGVGSRTVDRQSAVLQGDPNLHLILREAQFHALRRLVASKAGFNAFTQLPGMRVTLGRIVVDALRRKDDAVTHAVLDAINTLMQPMHDQPDIRQEQLNKSSIMSSEAFMSRLVDIFTLHALRGTGAIVLCALLDFFTFAICLPYSETSDGAAFDCLLRLIAKRGRALFRLFHHPSLAIVRGAGMVMRALIEEGGEQVAREMRCLALTEGALFHHLLIACFTQGKDTRSLAIRLVQKWPLGLLAYLESDCEPPVQFVDHLPNRDNLKLAQDHMERIEQRKQTVLYQVEAKIDTLLTHWRLRVGLPPRKPNMTRELEERPVVLRLPRHQLQSLRDKDEKRALVNWRYFFYQFDQDHSKPDLVWNLRTRNELREAMEKELQQFHRERDYFSQSILENEDHGLNSAMRDREESVTTHVSSTMPSQSAPSTPVESRTDFPTVNGSNSPPARLAAISEPPAAPGSPSRTQADRLIVQASLVSWNHSEFKVEHPSLASEPRVGNYYLRLLLEEDKRVQGEDATIPTDTASAENHAVGLSRIRDSKQFFNELFRRYLQYIASGPALGSNKQPNSATRGTRDSQLRAHRLAMRCLCLHAMAVVYGRCYQEIGPVSDIPLLVYLLDRTASAPERDCLLLLLNKLMLNKYNVDALIEADGVRVLVDLACLAHLHTTRAAVPLQSNVIKASASQDANEGGANTQREWWWYAADPNSMSASSTGFTTKPVSKILGPVSFNELRKMIISGKITGNTPVYAQGLDATPRCRPDGFLADDGDDEEMSEPASNSTAVADGDTVTSTSNGTTNMASGVQKPSNRAMSGWVPARRVVQLRWTIPELLNPSGNGGPAVSSSSASRTIGSSQRQNPAVGPGRSETVTGTEGIGSLVDQLGYSQGALLDYTTLAIRCVEVLRKLCDSCSSRDAHGGVVRPLPKPRRVISDSSLLNHVVQLLLTFDPPLVERVVSLLHVLLDQNPCLPRLYLTGVFFFILMYTGSNVLPIARFLKDVHLLQAFRIDDAHLLSSTDLTSRSILGNMLPDAMIAYLENHPPEKFAEIFLGNFDSPEAIWNAEMRRFMIERIASHLADFTPRLHGNTPGIKTFSLTNPQIALLRDVLRAWRSENEKKPIDMSFNDAVKQLGLDPSQLTPANEEALIRRAYYQMSMKYHPDKNPEGREKFLAATAAYQFLCNRSKLGSGPNRLHIQLMLRAQSIIYSRYRSVLASQKYAGYPMLVATIQREVDDEELFARVASSEDSSIPRPKNADGNDEASNKNENATNAVLLVAATELAYETVATSALNAEELRREGGIQVLQDAFERCTVLLSPTSSHPTDACVRVCGHIVSVFAAASQFIQCRQNIQELPQLAWHVLRLLYYRNLPQLCCLSAACLASFCTDYWLCVTCYENGGLYLLLRHVFAYDFTLEEGGVETTEATNDQVVANRLALLSLWSIGRMLNGFQSTHEVTEDSMLVREGPEICDSLSRLTSPHFTRKIAELSSYDPSPVGRMTASNQSDEQRDPPVIHEFPPDTARGRYLRSLAKLLTTNSVNPYLIWDNRCRAELEVMLDTTISRMIKTGECDLNAAFRFVHSTYAQELLIGEVFVRLYNRHPSYQLEDPKCFATDLLKFIERELPNLTPGQATKADFPTQSTTPETSDVESRSSSPLDLEEIDWAAEAMSISDQSANQMSSALEALTNVIHHNSGVELQCVGHFKLLFSVMEQHGYTDLQTRALEVIQSVSRSSECLADIAASQLLHSMVMLFPSLPQCHQLLVETFDHLVLSTALLKELVYCGGLIYLLEILVRSPVRRVREATVSLFSHCLVDKQVGRRIQALLSQYLPPIFPETMRDTPEAFLTLFDSDQENPELIWNADFRQKLSVALIEHTQNFYASQLKNPRIRWSLPDSFTVSYADVLIKSAEERLRSNPDCTEEQQLLASVGPVVVAGVYLHLYVASPGWVLRRPEVFLDSVLDSWIETVGKLPQSAMLLRLLTRACAAVLKDRPGLLDALPRKGYLHRIVELLAEITDPEGAKAAVLLLHRMSSSKLCVQAMADRDTIGGLLRVVSCCIGEELGLVGETLFCIFDTPDSDPLIAQALKHNLIGYVLELLRNGLPSSVREPGQTCAYLVKALKAMQRSPLYGAKVTEQLDAQPNWADYRDQSHALFLSNVPRSATAYLTAGPSAGSLHSGYLMASSAHEHIGPPPPPVAPPPMPPGC</sequence>
<evidence type="ECO:0000259" key="2">
    <source>
        <dbReference type="PROSITE" id="PS50076"/>
    </source>
</evidence>
<dbReference type="OrthoDB" id="69656at2759"/>
<dbReference type="InterPro" id="IPR011989">
    <property type="entry name" value="ARM-like"/>
</dbReference>
<feature type="domain" description="J" evidence="2">
    <location>
        <begin position="1437"/>
        <end position="1521"/>
    </location>
</feature>
<keyword evidence="4" id="KW-1185">Reference proteome</keyword>
<dbReference type="Pfam" id="PF19432">
    <property type="entry name" value="RME-8_N"/>
    <property type="match status" value="2"/>
</dbReference>
<feature type="non-terminal residue" evidence="3">
    <location>
        <position position="2513"/>
    </location>
</feature>
<feature type="region of interest" description="Disordered" evidence="1">
    <location>
        <begin position="1936"/>
        <end position="1963"/>
    </location>
</feature>
<feature type="region of interest" description="Disordered" evidence="1">
    <location>
        <begin position="2493"/>
        <end position="2513"/>
    </location>
</feature>
<dbReference type="GO" id="GO:0010008">
    <property type="term" value="C:endosome membrane"/>
    <property type="evidence" value="ECO:0007669"/>
    <property type="project" value="TreeGrafter"/>
</dbReference>
<dbReference type="PANTHER" id="PTHR36983:SF2">
    <property type="entry name" value="DNAJ HOMOLOG SUBFAMILY C MEMBER 13"/>
    <property type="match status" value="1"/>
</dbReference>